<dbReference type="KEGG" id="mmar:MODMU_2606"/>
<dbReference type="eggNOG" id="ENOG5031JT7">
    <property type="taxonomic scope" value="Bacteria"/>
</dbReference>
<dbReference type="OMA" id="LEHASWW"/>
<evidence type="ECO:0000313" key="2">
    <source>
        <dbReference type="Proteomes" id="UP000006461"/>
    </source>
</evidence>
<dbReference type="STRING" id="477641.MODMU_2606"/>
<gene>
    <name evidence="1" type="ordered locus">MODMU_2606</name>
</gene>
<dbReference type="HOGENOM" id="CLU_778051_0_0_11"/>
<dbReference type="EMBL" id="FO203431">
    <property type="protein sequence ID" value="CCH88035.1"/>
    <property type="molecule type" value="Genomic_DNA"/>
</dbReference>
<evidence type="ECO:0000313" key="1">
    <source>
        <dbReference type="EMBL" id="CCH88035.1"/>
    </source>
</evidence>
<reference evidence="1 2" key="1">
    <citation type="journal article" date="2012" name="J. Bacteriol.">
        <title>Genome Sequence of Radiation-Resistant Modestobacter marinus Strain BC501, a Representative Actinobacterium That Thrives on Calcareous Stone Surfaces.</title>
        <authorList>
            <person name="Normand P."/>
            <person name="Gury J."/>
            <person name="Pujic P."/>
            <person name="Chouaia B."/>
            <person name="Crotti E."/>
            <person name="Brusetti L."/>
            <person name="Daffonchio D."/>
            <person name="Vacherie B."/>
            <person name="Barbe V."/>
            <person name="Medigue C."/>
            <person name="Calteau A."/>
            <person name="Ghodhbane-Gtari F."/>
            <person name="Essoussi I."/>
            <person name="Nouioui I."/>
            <person name="Abbassi-Ghozzi I."/>
            <person name="Gtari M."/>
        </authorList>
    </citation>
    <scope>NUCLEOTIDE SEQUENCE [LARGE SCALE GENOMIC DNA]</scope>
    <source>
        <strain evidence="2">BC 501</strain>
    </source>
</reference>
<name>I4EXC2_MODI5</name>
<keyword evidence="2" id="KW-1185">Reference proteome</keyword>
<dbReference type="AlphaFoldDB" id="I4EXC2"/>
<accession>I4EXC2</accession>
<dbReference type="PATRIC" id="fig|477641.3.peg.2465"/>
<protein>
    <submittedName>
        <fullName evidence="1">Uncharacterized protein</fullName>
    </submittedName>
</protein>
<dbReference type="OrthoDB" id="4700192at2"/>
<dbReference type="Proteomes" id="UP000006461">
    <property type="component" value="Chromosome"/>
</dbReference>
<sequence length="356" mass="38721">MTSRAELLLSGPRGRRLCLELVQEAAGRLWPPLSWTDGPDGYPIGRFDPAAVRASLAADVSRIDLDAIGQPDRLLAALLASVDQARYWQPPDDADSALADPEVAALLSPVVEAVVRAPATQWWGEAVATGDQHVVGWPDEGVTVPPAVTGARSGLLQWRTDTLIDDARDDRPVDPTAPYSGHWWSTPTFAGVPVTTRARPGVAVDRAAPVGLLLVEDEMGWQSARTWPVESPPTARVHEISGPAAWTALVSRYPLDVSAARRHDWWQVTGWAGAWAIPDWAAVAEAFDAVHLTVDGYLSTAGRALPVELDGRPTRTLLGGWDPDATWWLTEILPPLGRPVDWRRRDDEPTRWELGG</sequence>
<proteinExistence type="predicted"/>
<organism evidence="1 2">
    <name type="scientific">Modestobacter italicus (strain DSM 44449 / CECT 9708 / BC 501)</name>
    <dbReference type="NCBI Taxonomy" id="2732864"/>
    <lineage>
        <taxon>Bacteria</taxon>
        <taxon>Bacillati</taxon>
        <taxon>Actinomycetota</taxon>
        <taxon>Actinomycetes</taxon>
        <taxon>Geodermatophilales</taxon>
        <taxon>Geodermatophilaceae</taxon>
        <taxon>Modestobacter</taxon>
    </lineage>
</organism>